<keyword evidence="1 3" id="KW-0996">Nickel insertion</keyword>
<sequence>MTDLPFALLQLTDSACPTGGFAHSHGVEELVRSGRVTDADSLLAALTEYVAESLPGRDLAFAGLAWDAAADDDVPRVQTLVDERVATRLTRATRQAEGQRGLALRRVVAALHPGDPLLDAAVGSSTVLFGVAARLLGADRRSTLRAAAFSQVSAMAQAAVRIGRVGPTGAQHVLGRLAGPLDRAVADSEERTHGDWHGFAPSWELAQSRHEHRTSGMFIT</sequence>
<keyword evidence="2 3" id="KW-0143">Chaperone</keyword>
<reference evidence="5" key="1">
    <citation type="submission" date="2017-08" db="EMBL/GenBank/DDBJ databases">
        <authorList>
            <person name="Varghese N."/>
            <person name="Submissions S."/>
        </authorList>
    </citation>
    <scope>NUCLEOTIDE SEQUENCE [LARGE SCALE GENOMIC DNA]</scope>
    <source>
        <strain evidence="5">DSM 4725</strain>
    </source>
</reference>
<evidence type="ECO:0000313" key="5">
    <source>
        <dbReference type="Proteomes" id="UP000219435"/>
    </source>
</evidence>
<dbReference type="AlphaFoldDB" id="A0A285V872"/>
<proteinExistence type="inferred from homology"/>
<name>A0A285V872_9ACTN</name>
<dbReference type="GO" id="GO:0005737">
    <property type="term" value="C:cytoplasm"/>
    <property type="evidence" value="ECO:0007669"/>
    <property type="project" value="UniProtKB-SubCell"/>
</dbReference>
<dbReference type="PANTHER" id="PTHR33620">
    <property type="entry name" value="UREASE ACCESSORY PROTEIN F"/>
    <property type="match status" value="1"/>
</dbReference>
<dbReference type="PIRSF" id="PIRSF009467">
    <property type="entry name" value="Ureas_acces_UreF"/>
    <property type="match status" value="1"/>
</dbReference>
<evidence type="ECO:0000256" key="2">
    <source>
        <dbReference type="ARBA" id="ARBA00023186"/>
    </source>
</evidence>
<dbReference type="Pfam" id="PF01730">
    <property type="entry name" value="UreF"/>
    <property type="match status" value="1"/>
</dbReference>
<organism evidence="4 5">
    <name type="scientific">Blastococcus aggregatus</name>
    <dbReference type="NCBI Taxonomy" id="38502"/>
    <lineage>
        <taxon>Bacteria</taxon>
        <taxon>Bacillati</taxon>
        <taxon>Actinomycetota</taxon>
        <taxon>Actinomycetes</taxon>
        <taxon>Geodermatophilales</taxon>
        <taxon>Geodermatophilaceae</taxon>
        <taxon>Blastococcus</taxon>
    </lineage>
</organism>
<comment type="similarity">
    <text evidence="3">Belongs to the UreF family.</text>
</comment>
<dbReference type="Gene3D" id="1.10.4190.10">
    <property type="entry name" value="Urease accessory protein UreF"/>
    <property type="match status" value="1"/>
</dbReference>
<gene>
    <name evidence="3" type="primary">ureF</name>
    <name evidence="4" type="ORF">SAMN05660748_3061</name>
</gene>
<keyword evidence="3" id="KW-0963">Cytoplasm</keyword>
<comment type="function">
    <text evidence="3">Required for maturation of urease via the functional incorporation of the urease nickel metallocenter.</text>
</comment>
<accession>A0A285V872</accession>
<keyword evidence="5" id="KW-1185">Reference proteome</keyword>
<dbReference type="OrthoDB" id="9798772at2"/>
<dbReference type="Proteomes" id="UP000219435">
    <property type="component" value="Unassembled WGS sequence"/>
</dbReference>
<protein>
    <recommendedName>
        <fullName evidence="3">Urease accessory protein UreF</fullName>
    </recommendedName>
</protein>
<evidence type="ECO:0000256" key="3">
    <source>
        <dbReference type="HAMAP-Rule" id="MF_01385"/>
    </source>
</evidence>
<dbReference type="InterPro" id="IPR038277">
    <property type="entry name" value="UreF_sf"/>
</dbReference>
<dbReference type="EMBL" id="OBQI01000004">
    <property type="protein sequence ID" value="SOC50314.1"/>
    <property type="molecule type" value="Genomic_DNA"/>
</dbReference>
<evidence type="ECO:0000313" key="4">
    <source>
        <dbReference type="EMBL" id="SOC50314.1"/>
    </source>
</evidence>
<evidence type="ECO:0000256" key="1">
    <source>
        <dbReference type="ARBA" id="ARBA00022988"/>
    </source>
</evidence>
<dbReference type="GO" id="GO:0016151">
    <property type="term" value="F:nickel cation binding"/>
    <property type="evidence" value="ECO:0007669"/>
    <property type="project" value="UniProtKB-UniRule"/>
</dbReference>
<dbReference type="HAMAP" id="MF_01385">
    <property type="entry name" value="UreF"/>
    <property type="match status" value="1"/>
</dbReference>
<dbReference type="RefSeq" id="WP_097195859.1">
    <property type="nucleotide sequence ID" value="NZ_OBQI01000004.1"/>
</dbReference>
<comment type="subcellular location">
    <subcellularLocation>
        <location evidence="3">Cytoplasm</location>
    </subcellularLocation>
</comment>
<dbReference type="InterPro" id="IPR002639">
    <property type="entry name" value="UreF"/>
</dbReference>
<dbReference type="PANTHER" id="PTHR33620:SF1">
    <property type="entry name" value="UREASE ACCESSORY PROTEIN F"/>
    <property type="match status" value="1"/>
</dbReference>
<comment type="subunit">
    <text evidence="3">UreD, UreF and UreG form a complex that acts as a GTP-hydrolysis-dependent molecular chaperone, activating the urease apoprotein by helping to assemble the nickel containing metallocenter of UreC. The UreE protein probably delivers the nickel.</text>
</comment>